<dbReference type="EMBL" id="PYZI01000005">
    <property type="protein sequence ID" value="PTF14184.1"/>
    <property type="molecule type" value="Genomic_DNA"/>
</dbReference>
<comment type="caution">
    <text evidence="3">The sequence shown here is derived from an EMBL/GenBank/DDBJ whole genome shotgun (WGS) entry which is preliminary data.</text>
</comment>
<dbReference type="GeneID" id="48888994"/>
<keyword evidence="2" id="KW-0732">Signal</keyword>
<evidence type="ECO:0000256" key="2">
    <source>
        <dbReference type="SAM" id="SignalP"/>
    </source>
</evidence>
<reference evidence="3" key="2">
    <citation type="submission" date="2018-03" db="EMBL/GenBank/DDBJ databases">
        <authorList>
            <person name="Keele B.F."/>
        </authorList>
    </citation>
    <scope>NUCLEOTIDE SEQUENCE</scope>
    <source>
        <strain evidence="3">SNUC 4143</strain>
    </source>
</reference>
<feature type="chain" id="PRO_5043158837" evidence="2">
    <location>
        <begin position="22"/>
        <end position="211"/>
    </location>
</feature>
<gene>
    <name evidence="4" type="ORF">BUY47_05920</name>
    <name evidence="3" type="ORF">BUY48_10675</name>
</gene>
<evidence type="ECO:0000256" key="1">
    <source>
        <dbReference type="SAM" id="MobiDB-lite"/>
    </source>
</evidence>
<feature type="signal peptide" evidence="2">
    <location>
        <begin position="1"/>
        <end position="21"/>
    </location>
</feature>
<keyword evidence="5" id="KW-1185">Reference proteome</keyword>
<proteinExistence type="predicted"/>
<dbReference type="Proteomes" id="UP000243350">
    <property type="component" value="Unassembled WGS sequence"/>
</dbReference>
<organism evidence="3 6">
    <name type="scientific">Staphylococcus devriesei</name>
    <dbReference type="NCBI Taxonomy" id="586733"/>
    <lineage>
        <taxon>Bacteria</taxon>
        <taxon>Bacillati</taxon>
        <taxon>Bacillota</taxon>
        <taxon>Bacilli</taxon>
        <taxon>Bacillales</taxon>
        <taxon>Staphylococcaceae</taxon>
        <taxon>Staphylococcus</taxon>
    </lineage>
</organism>
<evidence type="ECO:0000313" key="3">
    <source>
        <dbReference type="EMBL" id="PTF11257.1"/>
    </source>
</evidence>
<dbReference type="OrthoDB" id="2411160at2"/>
<feature type="region of interest" description="Disordered" evidence="1">
    <location>
        <begin position="24"/>
        <end position="61"/>
    </location>
</feature>
<evidence type="ECO:0000313" key="6">
    <source>
        <dbReference type="Proteomes" id="UP000243350"/>
    </source>
</evidence>
<dbReference type="InterPro" id="IPR047903">
    <property type="entry name" value="NDxxF_lipo"/>
</dbReference>
<dbReference type="NCBIfam" id="NF033193">
    <property type="entry name" value="lipo_NDxxF"/>
    <property type="match status" value="1"/>
</dbReference>
<accession>A0A2K4DTS3</accession>
<dbReference type="RefSeq" id="WP_103165683.1">
    <property type="nucleotide sequence ID" value="NZ_JAHCOY010000004.1"/>
</dbReference>
<dbReference type="PROSITE" id="PS51257">
    <property type="entry name" value="PROKAR_LIPOPROTEIN"/>
    <property type="match status" value="1"/>
</dbReference>
<evidence type="ECO:0000313" key="4">
    <source>
        <dbReference type="EMBL" id="PTF14184.1"/>
    </source>
</evidence>
<evidence type="ECO:0000313" key="5">
    <source>
        <dbReference type="Proteomes" id="UP000242088"/>
    </source>
</evidence>
<reference evidence="4" key="3">
    <citation type="submission" date="2018-03" db="EMBL/GenBank/DDBJ databases">
        <authorList>
            <person name="Naushad S."/>
        </authorList>
    </citation>
    <scope>NUCLEOTIDE SEQUENCE</scope>
    <source>
        <strain evidence="4">SNUC 1409</strain>
    </source>
</reference>
<sequence>MKKSMIIGVFLTLLLTLSACAPQEDNQKTSSNHHHKNGVNAPEHAKNLTESDIFSSDKKGQKLSEDEMNKAIKKYLDVNSDILDNKYVMQSEIDRQSTGQTRVTDEQAKKLSNLSNLAVKNDLHFKKFVKNNTLPSGYKENVDRIINYFHALNSTISDVDKSIEELNYEPQNTINVVDVPTHYAGDVNGKQQDKIQKFLDDKNIKTDVLDK</sequence>
<dbReference type="AlphaFoldDB" id="A0A2K4DTS3"/>
<reference evidence="5 6" key="1">
    <citation type="journal article" date="2016" name="Front. Microbiol.">
        <title>Comprehensive Phylogenetic Analysis of Bovine Non-aureus Staphylococci Species Based on Whole-Genome Sequencing.</title>
        <authorList>
            <person name="Naushad S."/>
            <person name="Barkema H.W."/>
            <person name="Luby C."/>
            <person name="Condas L.A."/>
            <person name="Nobrega D.B."/>
            <person name="Carson D.A."/>
            <person name="De Buck J."/>
        </authorList>
    </citation>
    <scope>NUCLEOTIDE SEQUENCE [LARGE SCALE GENOMIC DNA]</scope>
    <source>
        <strain evidence="4 5">SNUC 1409</strain>
        <strain evidence="3 6">SNUC 4143</strain>
    </source>
</reference>
<keyword evidence="3" id="KW-0449">Lipoprotein</keyword>
<feature type="compositionally biased region" description="Basic and acidic residues" evidence="1">
    <location>
        <begin position="43"/>
        <end position="61"/>
    </location>
</feature>
<name>A0A2K4DTS3_9STAP</name>
<protein>
    <submittedName>
        <fullName evidence="3">NDxxF motif lipoprotein</fullName>
    </submittedName>
</protein>
<dbReference type="Proteomes" id="UP000242088">
    <property type="component" value="Unassembled WGS sequence"/>
</dbReference>
<dbReference type="EMBL" id="PYZH01000100">
    <property type="protein sequence ID" value="PTF11257.1"/>
    <property type="molecule type" value="Genomic_DNA"/>
</dbReference>